<keyword evidence="3" id="KW-1185">Reference proteome</keyword>
<gene>
    <name evidence="2" type="ORF">SAMN05216174_108178</name>
</gene>
<accession>A0A1G6SUB3</accession>
<feature type="transmembrane region" description="Helical" evidence="1">
    <location>
        <begin position="32"/>
        <end position="50"/>
    </location>
</feature>
<dbReference type="Proteomes" id="UP000199501">
    <property type="component" value="Unassembled WGS sequence"/>
</dbReference>
<reference evidence="3" key="1">
    <citation type="submission" date="2016-10" db="EMBL/GenBank/DDBJ databases">
        <authorList>
            <person name="Varghese N."/>
            <person name="Submissions S."/>
        </authorList>
    </citation>
    <scope>NUCLEOTIDE SEQUENCE [LARGE SCALE GENOMIC DNA]</scope>
    <source>
        <strain evidence="3">IBRC-M 10403</strain>
    </source>
</reference>
<dbReference type="AlphaFoldDB" id="A0A1G6SUB3"/>
<proteinExistence type="predicted"/>
<organism evidence="2 3">
    <name type="scientific">Actinokineospora iranica</name>
    <dbReference type="NCBI Taxonomy" id="1271860"/>
    <lineage>
        <taxon>Bacteria</taxon>
        <taxon>Bacillati</taxon>
        <taxon>Actinomycetota</taxon>
        <taxon>Actinomycetes</taxon>
        <taxon>Pseudonocardiales</taxon>
        <taxon>Pseudonocardiaceae</taxon>
        <taxon>Actinokineospora</taxon>
    </lineage>
</organism>
<evidence type="ECO:0000256" key="1">
    <source>
        <dbReference type="SAM" id="Phobius"/>
    </source>
</evidence>
<name>A0A1G6SUB3_9PSEU</name>
<evidence type="ECO:0000313" key="2">
    <source>
        <dbReference type="EMBL" id="SDD20379.1"/>
    </source>
</evidence>
<protein>
    <submittedName>
        <fullName evidence="2">Uncharacterized protein</fullName>
    </submittedName>
</protein>
<keyword evidence="1" id="KW-1133">Transmembrane helix</keyword>
<evidence type="ECO:0000313" key="3">
    <source>
        <dbReference type="Proteomes" id="UP000199501"/>
    </source>
</evidence>
<sequence length="51" mass="5401">MTKVIEGDKKLIRSRAEEIGKDDWVHEAMRDVYLAVSASVTAVAAVAAAAG</sequence>
<dbReference type="EMBL" id="FMZZ01000008">
    <property type="protein sequence ID" value="SDD20379.1"/>
    <property type="molecule type" value="Genomic_DNA"/>
</dbReference>
<keyword evidence="1" id="KW-0812">Transmembrane</keyword>
<keyword evidence="1" id="KW-0472">Membrane</keyword>